<dbReference type="EMBL" id="MK072265">
    <property type="protein sequence ID" value="AYV81257.1"/>
    <property type="molecule type" value="Genomic_DNA"/>
</dbReference>
<evidence type="ECO:0000313" key="2">
    <source>
        <dbReference type="EMBL" id="AYV81257.1"/>
    </source>
</evidence>
<dbReference type="InterPro" id="IPR022312">
    <property type="entry name" value="DNA_pol_X"/>
</dbReference>
<feature type="domain" description="Crossover junction endonuclease MUS81-like HHH" evidence="1">
    <location>
        <begin position="34"/>
        <end position="91"/>
    </location>
</feature>
<dbReference type="SUPFAM" id="SSF47802">
    <property type="entry name" value="DNA polymerase beta, N-terminal domain-like"/>
    <property type="match status" value="1"/>
</dbReference>
<dbReference type="PANTHER" id="PTHR11276:SF28">
    <property type="entry name" value="DNA POLYMERASE LAMBDA"/>
    <property type="match status" value="1"/>
</dbReference>
<dbReference type="PANTHER" id="PTHR11276">
    <property type="entry name" value="DNA POLYMERASE TYPE-X FAMILY MEMBER"/>
    <property type="match status" value="1"/>
</dbReference>
<gene>
    <name evidence="2" type="ORF">Harvfovirus23_9</name>
</gene>
<dbReference type="InterPro" id="IPR010996">
    <property type="entry name" value="HHH_MUS81"/>
</dbReference>
<organism evidence="2">
    <name type="scientific">Harvfovirus sp</name>
    <dbReference type="NCBI Taxonomy" id="2487768"/>
    <lineage>
        <taxon>Viruses</taxon>
        <taxon>Varidnaviria</taxon>
        <taxon>Bamfordvirae</taxon>
        <taxon>Nucleocytoviricota</taxon>
        <taxon>Megaviricetes</taxon>
        <taxon>Imitervirales</taxon>
        <taxon>Mimiviridae</taxon>
        <taxon>Klosneuvirinae</taxon>
    </lineage>
</organism>
<dbReference type="GO" id="GO:0003677">
    <property type="term" value="F:DNA binding"/>
    <property type="evidence" value="ECO:0007669"/>
    <property type="project" value="InterPro"/>
</dbReference>
<dbReference type="InterPro" id="IPR027421">
    <property type="entry name" value="DNA_pol_lamdba_lyase_dom_sf"/>
</dbReference>
<evidence type="ECO:0000259" key="1">
    <source>
        <dbReference type="Pfam" id="PF14716"/>
    </source>
</evidence>
<dbReference type="Pfam" id="PF14716">
    <property type="entry name" value="HHH_8"/>
    <property type="match status" value="1"/>
</dbReference>
<name>A0A3G5A207_9VIRU</name>
<reference evidence="2" key="1">
    <citation type="submission" date="2018-10" db="EMBL/GenBank/DDBJ databases">
        <title>Hidden diversity of soil giant viruses.</title>
        <authorList>
            <person name="Schulz F."/>
            <person name="Alteio L."/>
            <person name="Goudeau D."/>
            <person name="Ryan E.M."/>
            <person name="Malmstrom R.R."/>
            <person name="Blanchard J."/>
            <person name="Woyke T."/>
        </authorList>
    </citation>
    <scope>NUCLEOTIDE SEQUENCE</scope>
    <source>
        <strain evidence="2">HAV1</strain>
    </source>
</reference>
<dbReference type="Gene3D" id="1.10.150.20">
    <property type="entry name" value="5' to 3' exonuclease, C-terminal subdomain"/>
    <property type="match status" value="1"/>
</dbReference>
<sequence length="161" mass="18566">MDKANIGNINNQYIIDEFEKLRKQIRYEMDHSTDKKKRFGDSFRLQAIDKVLAILKSFREEITAADQLKGVKGVGKGTLERLDEIIKKGKLSEIKKIDENYLKYVEELEEIYGLGKRKAFELVTKYGIKSVDDLRKLWKRGGHCVAGCGSEGVEVSRYCER</sequence>
<dbReference type="Gene3D" id="1.10.150.110">
    <property type="entry name" value="DNA polymerase beta, N-terminal domain-like"/>
    <property type="match status" value="1"/>
</dbReference>
<accession>A0A3G5A207</accession>
<protein>
    <submittedName>
        <fullName evidence="2">DNA polymerase family X protein</fullName>
    </submittedName>
</protein>
<dbReference type="GO" id="GO:0006303">
    <property type="term" value="P:double-strand break repair via nonhomologous end joining"/>
    <property type="evidence" value="ECO:0007669"/>
    <property type="project" value="TreeGrafter"/>
</dbReference>
<dbReference type="GO" id="GO:0003887">
    <property type="term" value="F:DNA-directed DNA polymerase activity"/>
    <property type="evidence" value="ECO:0007669"/>
    <property type="project" value="InterPro"/>
</dbReference>
<proteinExistence type="predicted"/>